<comment type="subunit">
    <text evidence="15">Homotetramer formed by a dimer of dimers.</text>
</comment>
<dbReference type="SUPFAM" id="SSF50249">
    <property type="entry name" value="Nucleic acid-binding proteins"/>
    <property type="match status" value="1"/>
</dbReference>
<keyword evidence="15" id="KW-0862">Zinc</keyword>
<dbReference type="PROSITE" id="PS50126">
    <property type="entry name" value="S1"/>
    <property type="match status" value="1"/>
</dbReference>
<evidence type="ECO:0000256" key="7">
    <source>
        <dbReference type="ARBA" id="ARBA00022722"/>
    </source>
</evidence>
<feature type="compositionally biased region" description="Basic residues" evidence="16">
    <location>
        <begin position="690"/>
        <end position="701"/>
    </location>
</feature>
<proteinExistence type="inferred from homology"/>
<feature type="region of interest" description="Disordered" evidence="16">
    <location>
        <begin position="756"/>
        <end position="790"/>
    </location>
</feature>
<dbReference type="InterPro" id="IPR048583">
    <property type="entry name" value="RNase_E_G_thioredoxin-like"/>
</dbReference>
<dbReference type="InterPro" id="IPR019307">
    <property type="entry name" value="RNA-bd_AU-1/RNase_E/G"/>
</dbReference>
<dbReference type="AlphaFoldDB" id="A0A254PRT5"/>
<dbReference type="GO" id="GO:0005737">
    <property type="term" value="C:cytoplasm"/>
    <property type="evidence" value="ECO:0007669"/>
    <property type="project" value="UniProtKB-SubCell"/>
</dbReference>
<organism evidence="18 19">
    <name type="scientific">Polynucleobacter aenigmaticus</name>
    <dbReference type="NCBI Taxonomy" id="1743164"/>
    <lineage>
        <taxon>Bacteria</taxon>
        <taxon>Pseudomonadati</taxon>
        <taxon>Pseudomonadota</taxon>
        <taxon>Betaproteobacteria</taxon>
        <taxon>Burkholderiales</taxon>
        <taxon>Burkholderiaceae</taxon>
        <taxon>Polynucleobacter</taxon>
    </lineage>
</organism>
<keyword evidence="2 15" id="KW-1003">Cell membrane</keyword>
<comment type="subcellular location">
    <subcellularLocation>
        <location evidence="15">Cytoplasm</location>
    </subcellularLocation>
    <subcellularLocation>
        <location evidence="15">Cell inner membrane</location>
        <topology evidence="15">Peripheral membrane protein</topology>
        <orientation evidence="15">Cytoplasmic side</orientation>
    </subcellularLocation>
</comment>
<keyword evidence="3 15" id="KW-0963">Cytoplasm</keyword>
<protein>
    <recommendedName>
        <fullName evidence="15">Ribonuclease E</fullName>
        <shortName evidence="15">RNase E</shortName>
        <ecNumber evidence="15">3.1.26.12</ecNumber>
    </recommendedName>
</protein>
<dbReference type="InterPro" id="IPR028878">
    <property type="entry name" value="RNase_E"/>
</dbReference>
<keyword evidence="19" id="KW-1185">Reference proteome</keyword>
<dbReference type="GO" id="GO:0008033">
    <property type="term" value="P:tRNA processing"/>
    <property type="evidence" value="ECO:0007669"/>
    <property type="project" value="UniProtKB-UniRule"/>
</dbReference>
<feature type="region of interest" description="Disordered" evidence="16">
    <location>
        <begin position="842"/>
        <end position="883"/>
    </location>
</feature>
<evidence type="ECO:0000256" key="14">
    <source>
        <dbReference type="ARBA" id="ARBA00023136"/>
    </source>
</evidence>
<dbReference type="CDD" id="cd04453">
    <property type="entry name" value="S1_RNase_E"/>
    <property type="match status" value="1"/>
</dbReference>
<keyword evidence="13 15" id="KW-0694">RNA-binding</keyword>
<name>A0A254PRT5_9BURK</name>
<evidence type="ECO:0000313" key="19">
    <source>
        <dbReference type="Proteomes" id="UP000198104"/>
    </source>
</evidence>
<dbReference type="GO" id="GO:0006402">
    <property type="term" value="P:mRNA catabolic process"/>
    <property type="evidence" value="ECO:0007669"/>
    <property type="project" value="UniProtKB-UniRule"/>
</dbReference>
<feature type="binding site" evidence="15">
    <location>
        <position position="402"/>
    </location>
    <ligand>
        <name>Zn(2+)</name>
        <dbReference type="ChEBI" id="CHEBI:29105"/>
        <note>ligand shared between dimeric partners</note>
    </ligand>
</feature>
<evidence type="ECO:0000256" key="15">
    <source>
        <dbReference type="HAMAP-Rule" id="MF_00970"/>
    </source>
</evidence>
<feature type="compositionally biased region" description="Low complexity" evidence="16">
    <location>
        <begin position="587"/>
        <end position="601"/>
    </location>
</feature>
<comment type="cofactor">
    <cofactor evidence="15">
        <name>Mg(2+)</name>
        <dbReference type="ChEBI" id="CHEBI:18420"/>
    </cofactor>
    <text evidence="15">Binds 1 Mg(2+) ion per subunit.</text>
</comment>
<dbReference type="PANTHER" id="PTHR30001">
    <property type="entry name" value="RIBONUCLEASE"/>
    <property type="match status" value="1"/>
</dbReference>
<feature type="region of interest" description="Required for zinc-mediated homotetramerization and catalytic activity" evidence="15">
    <location>
        <begin position="402"/>
        <end position="405"/>
    </location>
</feature>
<evidence type="ECO:0000256" key="16">
    <source>
        <dbReference type="SAM" id="MobiDB-lite"/>
    </source>
</evidence>
<dbReference type="GO" id="GO:0008270">
    <property type="term" value="F:zinc ion binding"/>
    <property type="evidence" value="ECO:0007669"/>
    <property type="project" value="UniProtKB-UniRule"/>
</dbReference>
<keyword evidence="15" id="KW-0820">tRNA-binding</keyword>
<feature type="compositionally biased region" description="Low complexity" evidence="16">
    <location>
        <begin position="618"/>
        <end position="627"/>
    </location>
</feature>
<feature type="compositionally biased region" description="Basic and acidic residues" evidence="16">
    <location>
        <begin position="513"/>
        <end position="529"/>
    </location>
</feature>
<dbReference type="HAMAP" id="MF_00970">
    <property type="entry name" value="RNase_E"/>
    <property type="match status" value="1"/>
</dbReference>
<feature type="region of interest" description="Disordered" evidence="16">
    <location>
        <begin position="513"/>
        <end position="553"/>
    </location>
</feature>
<evidence type="ECO:0000256" key="11">
    <source>
        <dbReference type="ARBA" id="ARBA00022801"/>
    </source>
</evidence>
<keyword evidence="5 15" id="KW-0698">rRNA processing</keyword>
<sequence>MKRMLFNATQQEELRVAIVDGQKLIDIDIEAAGREQRKGNIYKGVITRIEPSLEACFVNYGEERHGFLPFKEVARTYFKEGVDVRNASIKEALREGQEIIVQVEKEERGQKGAALTSFVSLAGRYLVLMPNNPRGGGVSRRIEGEDRQELREAMSQLEVPDGMSIIARTAGIGRDATELQWDLSYLMQLWTAIDEAAKGNSAPLLIYLESSLVIRAIRDYFQPDIGEILIDTDDIYEQAAAFMSVVMPDNLPRVKRYQDDVPLFSRFQIEHQIETAYSRTVPLPSGGAIVIDHTEALVSVDVNSARATRGSDIEETATRTNLEAADEIARQARLRDLGGLIVIDFIDMESSKAQKDVENRLRDALRHDRARVQMGKISKFGLMEMSRQRLRPALSEGSHVTCPRCNGTGHIRDTESSALQVLRIIQEEAMKENTAAIHTQVPVEVAAFLLNEKRAEVIKIETRFKVNVLMIPNKHLETPHYKLERLRHDDPRLDDQKASYVMAEEAARELETDTAVSRKDAEVKARPEAAVKGITPNAPAPVSQPRPARVEKVTTETASTGGFFGFIKSLFSSSPAPEVKTAPSAPRGRNPNNRNGSGNNRNRGRRGERNDRGERPAEGVVAGAEGANAPREAGSGRGRQDGRNRNGNNSDRNQSNQNPKPENQAAVTPATEAAPGTDAAPSADGEERRGRGRNRRGRGRGQRGERTESNGDAVIDSVVAAVTSFSGPPVGMAGASASMPIQNIAQSFSNTVAAAPVAPKEVKERAPREPRAPRQSNRPANTASATATQTVAAPAPAIEVIAKPMPELPKVAFQALEETPLHSVVQSAGMVWVATDSSKHQDAQSQIKAEPEITPVGRAPKAPVSLQNGPMVLVETGGQEKTV</sequence>
<keyword evidence="9 15" id="KW-0699">rRNA-binding</keyword>
<evidence type="ECO:0000256" key="5">
    <source>
        <dbReference type="ARBA" id="ARBA00022552"/>
    </source>
</evidence>
<feature type="binding site" evidence="15">
    <location>
        <position position="344"/>
    </location>
    <ligand>
        <name>Mg(2+)</name>
        <dbReference type="ChEBI" id="CHEBI:18420"/>
        <note>catalytic</note>
    </ligand>
</feature>
<dbReference type="EMBL" id="NGUO01000021">
    <property type="protein sequence ID" value="OWS69273.1"/>
    <property type="molecule type" value="Genomic_DNA"/>
</dbReference>
<dbReference type="GO" id="GO:0009898">
    <property type="term" value="C:cytoplasmic side of plasma membrane"/>
    <property type="evidence" value="ECO:0007669"/>
    <property type="project" value="UniProtKB-UniRule"/>
</dbReference>
<dbReference type="GO" id="GO:0000287">
    <property type="term" value="F:magnesium ion binding"/>
    <property type="evidence" value="ECO:0007669"/>
    <property type="project" value="UniProtKB-UniRule"/>
</dbReference>
<evidence type="ECO:0000256" key="8">
    <source>
        <dbReference type="ARBA" id="ARBA00022723"/>
    </source>
</evidence>
<keyword evidence="10 15" id="KW-0255">Endonuclease</keyword>
<dbReference type="GO" id="GO:0008995">
    <property type="term" value="F:ribonuclease E activity"/>
    <property type="evidence" value="ECO:0007669"/>
    <property type="project" value="UniProtKB-EC"/>
</dbReference>
<evidence type="ECO:0000256" key="9">
    <source>
        <dbReference type="ARBA" id="ARBA00022730"/>
    </source>
</evidence>
<dbReference type="InterPro" id="IPR003029">
    <property type="entry name" value="S1_domain"/>
</dbReference>
<evidence type="ECO:0000256" key="2">
    <source>
        <dbReference type="ARBA" id="ARBA00022475"/>
    </source>
</evidence>
<dbReference type="InterPro" id="IPR012340">
    <property type="entry name" value="NA-bd_OB-fold"/>
</dbReference>
<dbReference type="Pfam" id="PF20833">
    <property type="entry name" value="RNase_E_G_Thio"/>
    <property type="match status" value="1"/>
</dbReference>
<keyword evidence="12 15" id="KW-0460">Magnesium</keyword>
<keyword evidence="4 15" id="KW-0997">Cell inner membrane</keyword>
<evidence type="ECO:0000256" key="4">
    <source>
        <dbReference type="ARBA" id="ARBA00022519"/>
    </source>
</evidence>
<feature type="compositionally biased region" description="Low complexity" evidence="16">
    <location>
        <begin position="645"/>
        <end position="658"/>
    </location>
</feature>
<keyword evidence="11 15" id="KW-0378">Hydrolase</keyword>
<dbReference type="EC" id="3.1.26.12" evidence="15"/>
<dbReference type="Proteomes" id="UP000198104">
    <property type="component" value="Unassembled WGS sequence"/>
</dbReference>
<keyword evidence="14 15" id="KW-0472">Membrane</keyword>
<evidence type="ECO:0000256" key="10">
    <source>
        <dbReference type="ARBA" id="ARBA00022759"/>
    </source>
</evidence>
<reference evidence="18 19" key="1">
    <citation type="submission" date="2017-05" db="EMBL/GenBank/DDBJ databases">
        <title>Polynucleobacter sp. MWH-K35W1 isolated from the permanently anoxic monimolimnion of a meromictic lake.</title>
        <authorList>
            <person name="Hahn M.W."/>
        </authorList>
    </citation>
    <scope>NUCLEOTIDE SEQUENCE [LARGE SCALE GENOMIC DNA]</scope>
    <source>
        <strain evidence="18 19">MWH-K35W1</strain>
    </source>
</reference>
<gene>
    <name evidence="15" type="primary">rne</name>
    <name evidence="18" type="ORF">CBI30_10355</name>
</gene>
<dbReference type="Gene3D" id="2.40.50.140">
    <property type="entry name" value="Nucleic acid-binding proteins"/>
    <property type="match status" value="1"/>
</dbReference>
<dbReference type="InterPro" id="IPR004659">
    <property type="entry name" value="RNase_E/G"/>
</dbReference>
<dbReference type="Pfam" id="PF10150">
    <property type="entry name" value="RNase_E_G"/>
    <property type="match status" value="1"/>
</dbReference>
<feature type="domain" description="S1 motif" evidence="17">
    <location>
        <begin position="39"/>
        <end position="124"/>
    </location>
</feature>
<evidence type="ECO:0000313" key="18">
    <source>
        <dbReference type="EMBL" id="OWS69273.1"/>
    </source>
</evidence>
<keyword evidence="6 15" id="KW-0819">tRNA processing</keyword>
<dbReference type="GO" id="GO:0006364">
    <property type="term" value="P:rRNA processing"/>
    <property type="evidence" value="ECO:0007669"/>
    <property type="project" value="UniProtKB-UniRule"/>
</dbReference>
<dbReference type="GO" id="GO:0019843">
    <property type="term" value="F:rRNA binding"/>
    <property type="evidence" value="ECO:0007669"/>
    <property type="project" value="UniProtKB-KW"/>
</dbReference>
<feature type="compositionally biased region" description="Basic and acidic residues" evidence="16">
    <location>
        <begin position="605"/>
        <end position="617"/>
    </location>
</feature>
<dbReference type="RefSeq" id="WP_088528222.1">
    <property type="nucleotide sequence ID" value="NZ_NGUO01000021.1"/>
</dbReference>
<comment type="catalytic activity">
    <reaction evidence="15">
        <text>Endonucleolytic cleavage of single-stranded RNA in A- and U-rich regions.</text>
        <dbReference type="EC" id="3.1.26.12"/>
    </reaction>
</comment>
<dbReference type="GO" id="GO:0000049">
    <property type="term" value="F:tRNA binding"/>
    <property type="evidence" value="ECO:0007669"/>
    <property type="project" value="UniProtKB-KW"/>
</dbReference>
<keyword evidence="8 15" id="KW-0479">Metal-binding</keyword>
<accession>A0A254PRT5</accession>
<evidence type="ECO:0000256" key="3">
    <source>
        <dbReference type="ARBA" id="ARBA00022490"/>
    </source>
</evidence>
<dbReference type="Pfam" id="PF00575">
    <property type="entry name" value="S1"/>
    <property type="match status" value="1"/>
</dbReference>
<evidence type="ECO:0000256" key="1">
    <source>
        <dbReference type="ARBA" id="ARBA00005663"/>
    </source>
</evidence>
<evidence type="ECO:0000256" key="13">
    <source>
        <dbReference type="ARBA" id="ARBA00022884"/>
    </source>
</evidence>
<dbReference type="OrthoDB" id="9804278at2"/>
<dbReference type="NCBIfam" id="TIGR00757">
    <property type="entry name" value="RNaseEG"/>
    <property type="match status" value="1"/>
</dbReference>
<comment type="cofactor">
    <cofactor evidence="15">
        <name>Zn(2+)</name>
        <dbReference type="ChEBI" id="CHEBI:29105"/>
    </cofactor>
    <text evidence="15">Binds 2 Zn(2+) ions per homotetramer.</text>
</comment>
<evidence type="ECO:0000259" key="17">
    <source>
        <dbReference type="PROSITE" id="PS50126"/>
    </source>
</evidence>
<dbReference type="PANTHER" id="PTHR30001:SF1">
    <property type="entry name" value="RIBONUCLEASE E_G-LIKE PROTEIN, CHLOROPLASTIC"/>
    <property type="match status" value="1"/>
</dbReference>
<evidence type="ECO:0000256" key="12">
    <source>
        <dbReference type="ARBA" id="ARBA00022842"/>
    </source>
</evidence>
<keyword evidence="7 15" id="KW-0540">Nuclease</keyword>
<comment type="similarity">
    <text evidence="1">Belongs to the RNase E/G family. RNase G subfamily.</text>
</comment>
<feature type="compositionally biased region" description="Basic and acidic residues" evidence="16">
    <location>
        <begin position="760"/>
        <end position="772"/>
    </location>
</feature>
<comment type="similarity">
    <text evidence="15">Belongs to the RNase E/G family. RNase E subfamily.</text>
</comment>
<dbReference type="Gene3D" id="3.40.1260.20">
    <property type="entry name" value="Ribonuclease E, catalytic domain"/>
    <property type="match status" value="1"/>
</dbReference>
<comment type="function">
    <text evidence="15">Endoribonuclease that plays a central role in RNA processing and decay. Required for the maturation of 5S and 16S rRNAs and the majority of tRNAs. Also involved in the degradation of most mRNAs.</text>
</comment>
<feature type="region of interest" description="Disordered" evidence="16">
    <location>
        <begin position="574"/>
        <end position="712"/>
    </location>
</feature>
<evidence type="ECO:0000256" key="6">
    <source>
        <dbReference type="ARBA" id="ARBA00022694"/>
    </source>
</evidence>
<dbReference type="SMART" id="SM00316">
    <property type="entry name" value="S1"/>
    <property type="match status" value="1"/>
</dbReference>
<comment type="caution">
    <text evidence="18">The sequence shown here is derived from an EMBL/GenBank/DDBJ whole genome shotgun (WGS) entry which is preliminary data.</text>
</comment>
<feature type="binding site" evidence="15">
    <location>
        <position position="301"/>
    </location>
    <ligand>
        <name>Mg(2+)</name>
        <dbReference type="ChEBI" id="CHEBI:18420"/>
        <note>catalytic</note>
    </ligand>
</feature>
<feature type="compositionally biased region" description="Low complexity" evidence="16">
    <location>
        <begin position="779"/>
        <end position="790"/>
    </location>
</feature>
<feature type="binding site" evidence="15">
    <location>
        <position position="405"/>
    </location>
    <ligand>
        <name>Zn(2+)</name>
        <dbReference type="ChEBI" id="CHEBI:29105"/>
        <note>ligand shared between dimeric partners</note>
    </ligand>
</feature>